<evidence type="ECO:0000313" key="17">
    <source>
        <dbReference type="Proteomes" id="UP000185491"/>
    </source>
</evidence>
<feature type="domain" description="PDZ" evidence="15">
    <location>
        <begin position="115"/>
        <end position="205"/>
    </location>
</feature>
<keyword evidence="11 14" id="KW-0472">Membrane</keyword>
<protein>
    <recommendedName>
        <fullName evidence="4">Zinc metalloprotease Rip1</fullName>
    </recommendedName>
    <alternativeName>
        <fullName evidence="12">S2P endopeptidase</fullName>
    </alternativeName>
    <alternativeName>
        <fullName evidence="13">Site-2-type intramembrane protease</fullName>
    </alternativeName>
</protein>
<dbReference type="GO" id="GO:0004222">
    <property type="term" value="F:metalloendopeptidase activity"/>
    <property type="evidence" value="ECO:0007669"/>
    <property type="project" value="InterPro"/>
</dbReference>
<keyword evidence="6 14" id="KW-0812">Transmembrane</keyword>
<dbReference type="SMART" id="SM00228">
    <property type="entry name" value="PDZ"/>
    <property type="match status" value="1"/>
</dbReference>
<dbReference type="InterPro" id="IPR001478">
    <property type="entry name" value="PDZ"/>
</dbReference>
<keyword evidence="17" id="KW-1185">Reference proteome</keyword>
<comment type="cofactor">
    <cofactor evidence="1">
        <name>Zn(2+)</name>
        <dbReference type="ChEBI" id="CHEBI:29105"/>
    </cofactor>
</comment>
<comment type="similarity">
    <text evidence="3">Belongs to the peptidase M50B family.</text>
</comment>
<reference evidence="16 17" key="1">
    <citation type="submission" date="2014-08" db="EMBL/GenBank/DDBJ databases">
        <title>Complete genome sequence of Corynebacterium phocae M408/89/1(T)(=DSM 44612(T)), isolated from the common seal (Phoca vitulina).</title>
        <authorList>
            <person name="Ruckert C."/>
            <person name="Albersmeier A."/>
            <person name="Winkler A."/>
            <person name="Kalinowski J."/>
        </authorList>
    </citation>
    <scope>NUCLEOTIDE SEQUENCE [LARGE SCALE GENOMIC DNA]</scope>
    <source>
        <strain evidence="16 17">M408/89/1</strain>
    </source>
</reference>
<evidence type="ECO:0000256" key="1">
    <source>
        <dbReference type="ARBA" id="ARBA00001947"/>
    </source>
</evidence>
<evidence type="ECO:0000256" key="7">
    <source>
        <dbReference type="ARBA" id="ARBA00022801"/>
    </source>
</evidence>
<dbReference type="PANTHER" id="PTHR42837">
    <property type="entry name" value="REGULATOR OF SIGMA-E PROTEASE RSEP"/>
    <property type="match status" value="1"/>
</dbReference>
<gene>
    <name evidence="16" type="ORF">CPHO_04820</name>
</gene>
<evidence type="ECO:0000256" key="10">
    <source>
        <dbReference type="ARBA" id="ARBA00023049"/>
    </source>
</evidence>
<dbReference type="PANTHER" id="PTHR42837:SF2">
    <property type="entry name" value="MEMBRANE METALLOPROTEASE ARASP2, CHLOROPLASTIC-RELATED"/>
    <property type="match status" value="1"/>
</dbReference>
<evidence type="ECO:0000256" key="2">
    <source>
        <dbReference type="ARBA" id="ARBA00004141"/>
    </source>
</evidence>
<keyword evidence="9 14" id="KW-1133">Transmembrane helix</keyword>
<dbReference type="KEGG" id="cpho:CPHO_04820"/>
<keyword evidence="8" id="KW-0862">Zinc</keyword>
<keyword evidence="10" id="KW-0482">Metalloprotease</keyword>
<comment type="subcellular location">
    <subcellularLocation>
        <location evidence="2">Membrane</location>
        <topology evidence="2">Multi-pass membrane protein</topology>
    </subcellularLocation>
</comment>
<evidence type="ECO:0000256" key="4">
    <source>
        <dbReference type="ARBA" id="ARBA00019897"/>
    </source>
</evidence>
<evidence type="ECO:0000256" key="12">
    <source>
        <dbReference type="ARBA" id="ARBA00032214"/>
    </source>
</evidence>
<dbReference type="GO" id="GO:0006508">
    <property type="term" value="P:proteolysis"/>
    <property type="evidence" value="ECO:0007669"/>
    <property type="project" value="UniProtKB-KW"/>
</dbReference>
<dbReference type="CDD" id="cd23081">
    <property type="entry name" value="cpPDZ_EcRseP-like"/>
    <property type="match status" value="1"/>
</dbReference>
<name>A0A1L7D2L7_9CORY</name>
<dbReference type="Pfam" id="PF17820">
    <property type="entry name" value="PDZ_6"/>
    <property type="match status" value="1"/>
</dbReference>
<dbReference type="InterPro" id="IPR008915">
    <property type="entry name" value="Peptidase_M50"/>
</dbReference>
<dbReference type="STRING" id="161895.CPHO_04820"/>
<evidence type="ECO:0000256" key="8">
    <source>
        <dbReference type="ARBA" id="ARBA00022833"/>
    </source>
</evidence>
<evidence type="ECO:0000256" key="13">
    <source>
        <dbReference type="ARBA" id="ARBA00033476"/>
    </source>
</evidence>
<dbReference type="CDD" id="cd06163">
    <property type="entry name" value="S2P-M50_PDZ_RseP-like"/>
    <property type="match status" value="1"/>
</dbReference>
<dbReference type="GO" id="GO:0016020">
    <property type="term" value="C:membrane"/>
    <property type="evidence" value="ECO:0007669"/>
    <property type="project" value="UniProtKB-SubCell"/>
</dbReference>
<feature type="transmembrane region" description="Helical" evidence="14">
    <location>
        <begin position="312"/>
        <end position="333"/>
    </location>
</feature>
<dbReference type="InterPro" id="IPR004387">
    <property type="entry name" value="Pept_M50_Zn"/>
</dbReference>
<feature type="transmembrane region" description="Helical" evidence="14">
    <location>
        <begin position="98"/>
        <end position="123"/>
    </location>
</feature>
<evidence type="ECO:0000313" key="16">
    <source>
        <dbReference type="EMBL" id="APT92323.1"/>
    </source>
</evidence>
<dbReference type="OrthoDB" id="9782003at2"/>
<keyword evidence="7" id="KW-0378">Hydrolase</keyword>
<evidence type="ECO:0000259" key="15">
    <source>
        <dbReference type="SMART" id="SM00228"/>
    </source>
</evidence>
<evidence type="ECO:0000256" key="6">
    <source>
        <dbReference type="ARBA" id="ARBA00022692"/>
    </source>
</evidence>
<sequence length="403" mass="42633">MANIIGIVLFALGIGVTIALHEAGHMYSARAFGMRVRRFSIGFGPKLVGFKAGKTEYSLAALPVGGFCDIAGMIPNDENLTAEEAPHAMYKKPAWQRIVVMSGGIAVNIVLGFSILFGIALTAGIPDMDVDIRPQVGAVTCSADQIGPDSFQECQGTGPAGRAGVQPGDVILAVDGTKLESFAQLRDAVIDSPGEPVVLTIERGGRELEMTVTPETVTRFNAEGQPFEAGSIGLVNKPLDIIVKHDNPVSAAVASAKYSAYMAKSTVIAIGQIPAKVPGILASIFGAERAQDSPMSVVGASRLGGELVERDLWASFFMMLASLNYFLALFNLIPLPPFDGGHIAVICYEKIRNLLRWARGLAPKGAVDYRGLMPITYVMAALLMGFGALVIVADVVNPIRIFG</sequence>
<dbReference type="RefSeq" id="WP_075733668.1">
    <property type="nucleotide sequence ID" value="NZ_CP009249.1"/>
</dbReference>
<evidence type="ECO:0000256" key="9">
    <source>
        <dbReference type="ARBA" id="ARBA00022989"/>
    </source>
</evidence>
<dbReference type="Pfam" id="PF02163">
    <property type="entry name" value="Peptidase_M50"/>
    <property type="match status" value="1"/>
</dbReference>
<evidence type="ECO:0000256" key="3">
    <source>
        <dbReference type="ARBA" id="ARBA00007931"/>
    </source>
</evidence>
<evidence type="ECO:0000256" key="5">
    <source>
        <dbReference type="ARBA" id="ARBA00022670"/>
    </source>
</evidence>
<keyword evidence="5" id="KW-0645">Protease</keyword>
<dbReference type="Gene3D" id="2.30.42.10">
    <property type="match status" value="1"/>
</dbReference>
<dbReference type="AlphaFoldDB" id="A0A1L7D2L7"/>
<accession>A0A1L7D2L7</accession>
<dbReference type="InterPro" id="IPR041489">
    <property type="entry name" value="PDZ_6"/>
</dbReference>
<feature type="transmembrane region" description="Helical" evidence="14">
    <location>
        <begin position="375"/>
        <end position="396"/>
    </location>
</feature>
<dbReference type="SUPFAM" id="SSF50156">
    <property type="entry name" value="PDZ domain-like"/>
    <property type="match status" value="1"/>
</dbReference>
<proteinExistence type="inferred from homology"/>
<evidence type="ECO:0000256" key="11">
    <source>
        <dbReference type="ARBA" id="ARBA00023136"/>
    </source>
</evidence>
<organism evidence="16 17">
    <name type="scientific">Corynebacterium phocae</name>
    <dbReference type="NCBI Taxonomy" id="161895"/>
    <lineage>
        <taxon>Bacteria</taxon>
        <taxon>Bacillati</taxon>
        <taxon>Actinomycetota</taxon>
        <taxon>Actinomycetes</taxon>
        <taxon>Mycobacteriales</taxon>
        <taxon>Corynebacteriaceae</taxon>
        <taxon>Corynebacterium</taxon>
    </lineage>
</organism>
<dbReference type="EMBL" id="CP009249">
    <property type="protein sequence ID" value="APT92323.1"/>
    <property type="molecule type" value="Genomic_DNA"/>
</dbReference>
<dbReference type="Proteomes" id="UP000185491">
    <property type="component" value="Chromosome"/>
</dbReference>
<evidence type="ECO:0000256" key="14">
    <source>
        <dbReference type="SAM" id="Phobius"/>
    </source>
</evidence>
<dbReference type="InterPro" id="IPR036034">
    <property type="entry name" value="PDZ_sf"/>
</dbReference>